<dbReference type="InterPro" id="IPR050565">
    <property type="entry name" value="LYPA1-2/EST-like"/>
</dbReference>
<reference evidence="4 5" key="1">
    <citation type="submission" date="2016-10" db="EMBL/GenBank/DDBJ databases">
        <authorList>
            <person name="de Groot N.N."/>
        </authorList>
    </citation>
    <scope>NUCLEOTIDE SEQUENCE [LARGE SCALE GENOMIC DNA]</scope>
    <source>
        <strain evidence="4 5">DSM 22900</strain>
    </source>
</reference>
<protein>
    <submittedName>
        <fullName evidence="4">Phospholipase/carboxylesterase</fullName>
    </submittedName>
</protein>
<keyword evidence="2" id="KW-0378">Hydrolase</keyword>
<dbReference type="STRING" id="623281.SAMN05421747_10912"/>
<sequence length="207" mass="22375">MYTHEKQFIQAGKLAAHAKKAVILLHGRGSTAQSILSLQRHLQLEDVLLLAPQANNNSWYPYTFLAPVPNNQPALDSALELVDAAVSEAIKQGVPAAQIYFVGFSQGACLTLEYVARHAKRYGGVVAFTGGLIGAELDTANYQGDFAGTRILITAGDYDPHVPLQRIEGSAVILREMGADVKVEIYPDKPHSISADETLLANEFIFG</sequence>
<evidence type="ECO:0000256" key="2">
    <source>
        <dbReference type="ARBA" id="ARBA00022801"/>
    </source>
</evidence>
<proteinExistence type="inferred from homology"/>
<evidence type="ECO:0000259" key="3">
    <source>
        <dbReference type="Pfam" id="PF02230"/>
    </source>
</evidence>
<dbReference type="AlphaFoldDB" id="A0A1I1IDB2"/>
<dbReference type="InterPro" id="IPR029058">
    <property type="entry name" value="AB_hydrolase_fold"/>
</dbReference>
<dbReference type="SUPFAM" id="SSF53474">
    <property type="entry name" value="alpha/beta-Hydrolases"/>
    <property type="match status" value="1"/>
</dbReference>
<dbReference type="GO" id="GO:0008474">
    <property type="term" value="F:palmitoyl-(protein) hydrolase activity"/>
    <property type="evidence" value="ECO:0007669"/>
    <property type="project" value="TreeGrafter"/>
</dbReference>
<evidence type="ECO:0000313" key="4">
    <source>
        <dbReference type="EMBL" id="SFC34409.1"/>
    </source>
</evidence>
<dbReference type="PANTHER" id="PTHR10655">
    <property type="entry name" value="LYSOPHOSPHOLIPASE-RELATED"/>
    <property type="match status" value="1"/>
</dbReference>
<dbReference type="OrthoDB" id="9801763at2"/>
<name>A0A1I1IDB2_9SPHI</name>
<feature type="domain" description="Phospholipase/carboxylesterase/thioesterase" evidence="3">
    <location>
        <begin position="8"/>
        <end position="205"/>
    </location>
</feature>
<dbReference type="RefSeq" id="WP_090973593.1">
    <property type="nucleotide sequence ID" value="NZ_FOLL01000009.1"/>
</dbReference>
<dbReference type="GO" id="GO:0005737">
    <property type="term" value="C:cytoplasm"/>
    <property type="evidence" value="ECO:0007669"/>
    <property type="project" value="TreeGrafter"/>
</dbReference>
<dbReference type="InterPro" id="IPR003140">
    <property type="entry name" value="PLipase/COase/thioEstase"/>
</dbReference>
<keyword evidence="5" id="KW-1185">Reference proteome</keyword>
<dbReference type="PANTHER" id="PTHR10655:SF17">
    <property type="entry name" value="LYSOPHOSPHOLIPASE-LIKE PROTEIN 1"/>
    <property type="match status" value="1"/>
</dbReference>
<dbReference type="GO" id="GO:0052689">
    <property type="term" value="F:carboxylic ester hydrolase activity"/>
    <property type="evidence" value="ECO:0007669"/>
    <property type="project" value="TreeGrafter"/>
</dbReference>
<dbReference type="Proteomes" id="UP000199577">
    <property type="component" value="Unassembled WGS sequence"/>
</dbReference>
<evidence type="ECO:0000256" key="1">
    <source>
        <dbReference type="ARBA" id="ARBA00006499"/>
    </source>
</evidence>
<dbReference type="Gene3D" id="3.40.50.1820">
    <property type="entry name" value="alpha/beta hydrolase"/>
    <property type="match status" value="1"/>
</dbReference>
<accession>A0A1I1IDB2</accession>
<dbReference type="EMBL" id="FOLL01000009">
    <property type="protein sequence ID" value="SFC34409.1"/>
    <property type="molecule type" value="Genomic_DNA"/>
</dbReference>
<comment type="similarity">
    <text evidence="1">Belongs to the AB hydrolase superfamily. AB hydrolase 2 family.</text>
</comment>
<evidence type="ECO:0000313" key="5">
    <source>
        <dbReference type="Proteomes" id="UP000199577"/>
    </source>
</evidence>
<gene>
    <name evidence="4" type="ORF">SAMN05421747_10912</name>
</gene>
<dbReference type="Pfam" id="PF02230">
    <property type="entry name" value="Abhydrolase_2"/>
    <property type="match status" value="1"/>
</dbReference>
<organism evidence="4 5">
    <name type="scientific">Parapedobacter composti</name>
    <dbReference type="NCBI Taxonomy" id="623281"/>
    <lineage>
        <taxon>Bacteria</taxon>
        <taxon>Pseudomonadati</taxon>
        <taxon>Bacteroidota</taxon>
        <taxon>Sphingobacteriia</taxon>
        <taxon>Sphingobacteriales</taxon>
        <taxon>Sphingobacteriaceae</taxon>
        <taxon>Parapedobacter</taxon>
    </lineage>
</organism>